<sequence>EPHARGLSTHGVRGGRRRGAHRPARRGGGRDAATPGRARGSLRHGLEPVEQAEALRVERAHDGAAAGGRAAAALRGRGGSRTGLGGAPPACRRCPAPRGRAGSALPAERDRGGADRRAGAAGAASGYTRARM</sequence>
<reference evidence="2" key="1">
    <citation type="submission" date="2020-02" db="EMBL/GenBank/DDBJ databases">
        <authorList>
            <person name="Meier V. D."/>
        </authorList>
    </citation>
    <scope>NUCLEOTIDE SEQUENCE</scope>
    <source>
        <strain evidence="2">AVDCRST_MAG08</strain>
    </source>
</reference>
<feature type="compositionally biased region" description="Basic residues" evidence="1">
    <location>
        <begin position="13"/>
        <end position="27"/>
    </location>
</feature>
<dbReference type="EMBL" id="CADCTG010000176">
    <property type="protein sequence ID" value="CAA9253326.1"/>
    <property type="molecule type" value="Genomic_DNA"/>
</dbReference>
<organism evidence="2">
    <name type="scientific">uncultured Acetobacteraceae bacterium</name>
    <dbReference type="NCBI Taxonomy" id="169975"/>
    <lineage>
        <taxon>Bacteria</taxon>
        <taxon>Pseudomonadati</taxon>
        <taxon>Pseudomonadota</taxon>
        <taxon>Alphaproteobacteria</taxon>
        <taxon>Acetobacterales</taxon>
        <taxon>Acetobacteraceae</taxon>
        <taxon>environmental samples</taxon>
    </lineage>
</organism>
<proteinExistence type="predicted"/>
<feature type="compositionally biased region" description="Low complexity" evidence="1">
    <location>
        <begin position="87"/>
        <end position="102"/>
    </location>
</feature>
<protein>
    <submittedName>
        <fullName evidence="2">Uncharacterized protein</fullName>
    </submittedName>
</protein>
<dbReference type="AlphaFoldDB" id="A0A6J4IKM4"/>
<feature type="region of interest" description="Disordered" evidence="1">
    <location>
        <begin position="60"/>
        <end position="132"/>
    </location>
</feature>
<feature type="compositionally biased region" description="Basic and acidic residues" evidence="1">
    <location>
        <begin position="107"/>
        <end position="118"/>
    </location>
</feature>
<evidence type="ECO:0000313" key="2">
    <source>
        <dbReference type="EMBL" id="CAA9253326.1"/>
    </source>
</evidence>
<feature type="non-terminal residue" evidence="2">
    <location>
        <position position="1"/>
    </location>
</feature>
<name>A0A6J4IKM4_9PROT</name>
<gene>
    <name evidence="2" type="ORF">AVDCRST_MAG08-2338</name>
</gene>
<feature type="compositionally biased region" description="Low complexity" evidence="1">
    <location>
        <begin position="119"/>
        <end position="132"/>
    </location>
</feature>
<accession>A0A6J4IKM4</accession>
<evidence type="ECO:0000256" key="1">
    <source>
        <dbReference type="SAM" id="MobiDB-lite"/>
    </source>
</evidence>
<feature type="non-terminal residue" evidence="2">
    <location>
        <position position="132"/>
    </location>
</feature>
<feature type="region of interest" description="Disordered" evidence="1">
    <location>
        <begin position="1"/>
        <end position="47"/>
    </location>
</feature>
<feature type="compositionally biased region" description="Low complexity" evidence="1">
    <location>
        <begin position="63"/>
        <end position="75"/>
    </location>
</feature>
<feature type="compositionally biased region" description="Gly residues" evidence="1">
    <location>
        <begin position="76"/>
        <end position="86"/>
    </location>
</feature>